<feature type="compositionally biased region" description="Basic residues" evidence="1">
    <location>
        <begin position="418"/>
        <end position="430"/>
    </location>
</feature>
<feature type="domain" description="PAS" evidence="2">
    <location>
        <begin position="211"/>
        <end position="264"/>
    </location>
</feature>
<dbReference type="Pfam" id="PF00989">
    <property type="entry name" value="PAS"/>
    <property type="match status" value="1"/>
</dbReference>
<keyword evidence="4" id="KW-1185">Reference proteome</keyword>
<dbReference type="SMART" id="SM00091">
    <property type="entry name" value="PAS"/>
    <property type="match status" value="1"/>
</dbReference>
<evidence type="ECO:0000256" key="1">
    <source>
        <dbReference type="SAM" id="MobiDB-lite"/>
    </source>
</evidence>
<dbReference type="InterPro" id="IPR035965">
    <property type="entry name" value="PAS-like_dom_sf"/>
</dbReference>
<dbReference type="InterPro" id="IPR003661">
    <property type="entry name" value="HisK_dim/P_dom"/>
</dbReference>
<dbReference type="SUPFAM" id="SSF55785">
    <property type="entry name" value="PYP-like sensor domain (PAS domain)"/>
    <property type="match status" value="1"/>
</dbReference>
<name>A0A498H030_9EURY</name>
<sequence length="457" mass="51461">MGVMTKDRISTPENDAFVTVPWGTQIGMLYRNRQELAELAVPFVRAAVERNAACICLTSAPFGIGDAQKALRRVIPGLDEQISSGRITLRDCDEVFSADGRVDPESVVNRWIADEEQALEQGYTGVFLLGTMPSPETENAKAFCRAGATLHRIIDSRRIVALCTYSLRRCGISGIVDVAAGHDFMLIKQNGRWRGVEQMPRRRPSGRPCTGEERIRHIAHTSADVVFICDGEGTITFISHAVEKVFGYAAGEVIGRNLREFLLPPFDRELERFWTTLAGEPEGGWLQAELVRADGSRSVVEIYASPITGHDLVIGYEGVCRDVTDQVVVKKHAYDQIEKNIEQFAILGDHLRHPLQVILGWADLMEDEQSEQIRQQVRKINETVRQLDEGWLESRKVREFLLKNEPPALHAPEGEKKAARRRKKIRRTRKEQRLAEAGARQQTLSRYMTPERAGPVR</sequence>
<feature type="region of interest" description="Disordered" evidence="1">
    <location>
        <begin position="408"/>
        <end position="457"/>
    </location>
</feature>
<dbReference type="GO" id="GO:0000155">
    <property type="term" value="F:phosphorelay sensor kinase activity"/>
    <property type="evidence" value="ECO:0007669"/>
    <property type="project" value="InterPro"/>
</dbReference>
<dbReference type="GO" id="GO:0006355">
    <property type="term" value="P:regulation of DNA-templated transcription"/>
    <property type="evidence" value="ECO:0007669"/>
    <property type="project" value="InterPro"/>
</dbReference>
<dbReference type="PROSITE" id="PS50112">
    <property type="entry name" value="PAS"/>
    <property type="match status" value="1"/>
</dbReference>
<organism evidence="3 4">
    <name type="scientific">Methanoculleus taiwanensis</name>
    <dbReference type="NCBI Taxonomy" id="1550565"/>
    <lineage>
        <taxon>Archaea</taxon>
        <taxon>Methanobacteriati</taxon>
        <taxon>Methanobacteriota</taxon>
        <taxon>Stenosarchaea group</taxon>
        <taxon>Methanomicrobia</taxon>
        <taxon>Methanomicrobiales</taxon>
        <taxon>Methanomicrobiaceae</taxon>
        <taxon>Methanoculleus</taxon>
    </lineage>
</organism>
<dbReference type="Proteomes" id="UP000290932">
    <property type="component" value="Unassembled WGS sequence"/>
</dbReference>
<dbReference type="InterPro" id="IPR013767">
    <property type="entry name" value="PAS_fold"/>
</dbReference>
<comment type="caution">
    <text evidence="3">The sequence shown here is derived from an EMBL/GenBank/DDBJ whole genome shotgun (WGS) entry which is preliminary data.</text>
</comment>
<dbReference type="InterPro" id="IPR025847">
    <property type="entry name" value="MEDS_domain"/>
</dbReference>
<dbReference type="NCBIfam" id="TIGR00229">
    <property type="entry name" value="sensory_box"/>
    <property type="match status" value="1"/>
</dbReference>
<evidence type="ECO:0000313" key="3">
    <source>
        <dbReference type="EMBL" id="RXE55983.1"/>
    </source>
</evidence>
<dbReference type="CDD" id="cd00130">
    <property type="entry name" value="PAS"/>
    <property type="match status" value="1"/>
</dbReference>
<evidence type="ECO:0000259" key="2">
    <source>
        <dbReference type="PROSITE" id="PS50112"/>
    </source>
</evidence>
<dbReference type="Pfam" id="PF14417">
    <property type="entry name" value="MEDS"/>
    <property type="match status" value="1"/>
</dbReference>
<dbReference type="EMBL" id="LHQS01000002">
    <property type="protein sequence ID" value="RXE55983.1"/>
    <property type="molecule type" value="Genomic_DNA"/>
</dbReference>
<dbReference type="AlphaFoldDB" id="A0A498H030"/>
<reference evidence="3 4" key="1">
    <citation type="journal article" date="2015" name="Int. J. Syst. Evol. Microbiol.">
        <title>Methanoculleus taiwanensis sp. nov., a methanogen isolated from deep marine sediment at the deformation front area near Taiwan.</title>
        <authorList>
            <person name="Weng C.Y."/>
            <person name="Chen S.C."/>
            <person name="Lai M.C."/>
            <person name="Wu S.Y."/>
            <person name="Lin S."/>
            <person name="Yang T.F."/>
            <person name="Chen P.C."/>
        </authorList>
    </citation>
    <scope>NUCLEOTIDE SEQUENCE [LARGE SCALE GENOMIC DNA]</scope>
    <source>
        <strain evidence="3 4">CYW4</strain>
    </source>
</reference>
<proteinExistence type="predicted"/>
<accession>A0A498H030</accession>
<dbReference type="Gene3D" id="3.30.450.20">
    <property type="entry name" value="PAS domain"/>
    <property type="match status" value="1"/>
</dbReference>
<evidence type="ECO:0000313" key="4">
    <source>
        <dbReference type="Proteomes" id="UP000290932"/>
    </source>
</evidence>
<dbReference type="InterPro" id="IPR000014">
    <property type="entry name" value="PAS"/>
</dbReference>
<gene>
    <name evidence="3" type="ORF">ABH15_07210</name>
</gene>
<protein>
    <recommendedName>
        <fullName evidence="2">PAS domain-containing protein</fullName>
    </recommendedName>
</protein>
<dbReference type="CDD" id="cd00082">
    <property type="entry name" value="HisKA"/>
    <property type="match status" value="1"/>
</dbReference>